<dbReference type="InParanoid" id="A0A286UHK2"/>
<proteinExistence type="predicted"/>
<sequence length="573" mass="64860">MSLLTPQNGAALVAGVAGTKFLYDNLGTYLRNYFTRRDTIVYDLPNLGKPREKGQRIKGTAVVCGGSMAGLWAARVLSDHYEDVLIIEPEAWLATEEGQSNIYDENGIEIEGRRNHSRTRVFQYNTTHAMHWFAYMVLKTLHPNLDEEVKAFDGRVGPHQFNVHCVNEKILQSPRLADGNHPQSYFLSRESLERMTRRLFLESRPEIRWMTGVVKGIETAKGDLNTVTAVNVRLPDNTEITIPATLVADCSGSTQAGLKWLKRLQSPSDVTANGKLSLDEIRVSYNTQQNTRTFRFFVPPEARSRLPIPGGYDKTGWPYAFMPLFGRGQRSLLCDRLEGHRIRLMAGTWGDQPLPDWTELKDFYRNISPDGTETLPEWFFEMLDILLEYRDQAEYSDTRYPSLSWVRYEKAAFLPSNFIALGDSVMQPNPTFGQGIAKAIVCAVTLDGALRSSWLKDATSIPAGFSRKYMAEQAQRTRSAWDLTKALDYLFPSTIPIKGEKRSDEFLNAKIADILLLLGKKDEQVMSLVFHTFAFTGSPAVLMQPVVLFKVLSFWVKQRLGLAFDFPPLEESK</sequence>
<dbReference type="SUPFAM" id="SSF51905">
    <property type="entry name" value="FAD/NAD(P)-binding domain"/>
    <property type="match status" value="1"/>
</dbReference>
<dbReference type="Gene3D" id="3.50.50.60">
    <property type="entry name" value="FAD/NAD(P)-binding domain"/>
    <property type="match status" value="1"/>
</dbReference>
<gene>
    <name evidence="1" type="ORF">PNOK_0595000</name>
</gene>
<dbReference type="EMBL" id="NBII01000005">
    <property type="protein sequence ID" value="PAV19106.1"/>
    <property type="molecule type" value="Genomic_DNA"/>
</dbReference>
<name>A0A286UHK2_9AGAM</name>
<dbReference type="InterPro" id="IPR036188">
    <property type="entry name" value="FAD/NAD-bd_sf"/>
</dbReference>
<keyword evidence="2" id="KW-1185">Reference proteome</keyword>
<organism evidence="1 2">
    <name type="scientific">Pyrrhoderma noxium</name>
    <dbReference type="NCBI Taxonomy" id="2282107"/>
    <lineage>
        <taxon>Eukaryota</taxon>
        <taxon>Fungi</taxon>
        <taxon>Dikarya</taxon>
        <taxon>Basidiomycota</taxon>
        <taxon>Agaricomycotina</taxon>
        <taxon>Agaricomycetes</taxon>
        <taxon>Hymenochaetales</taxon>
        <taxon>Hymenochaetaceae</taxon>
        <taxon>Pyrrhoderma</taxon>
    </lineage>
</organism>
<protein>
    <recommendedName>
        <fullName evidence="3">FAD NAD-binding domain-containing</fullName>
    </recommendedName>
</protein>
<dbReference type="AlphaFoldDB" id="A0A286UHK2"/>
<comment type="caution">
    <text evidence="1">The sequence shown here is derived from an EMBL/GenBank/DDBJ whole genome shotgun (WGS) entry which is preliminary data.</text>
</comment>
<dbReference type="OrthoDB" id="10051892at2759"/>
<evidence type="ECO:0000313" key="1">
    <source>
        <dbReference type="EMBL" id="PAV19106.1"/>
    </source>
</evidence>
<evidence type="ECO:0000313" key="2">
    <source>
        <dbReference type="Proteomes" id="UP000217199"/>
    </source>
</evidence>
<reference evidence="1 2" key="1">
    <citation type="journal article" date="2017" name="Mol. Ecol.">
        <title>Comparative and population genomic landscape of Phellinus noxius: A hypervariable fungus causing root rot in trees.</title>
        <authorList>
            <person name="Chung C.L."/>
            <person name="Lee T.J."/>
            <person name="Akiba M."/>
            <person name="Lee H.H."/>
            <person name="Kuo T.H."/>
            <person name="Liu D."/>
            <person name="Ke H.M."/>
            <person name="Yokoi T."/>
            <person name="Roa M.B."/>
            <person name="Lu M.J."/>
            <person name="Chang Y.Y."/>
            <person name="Ann P.J."/>
            <person name="Tsai J.N."/>
            <person name="Chen C.Y."/>
            <person name="Tzean S.S."/>
            <person name="Ota Y."/>
            <person name="Hattori T."/>
            <person name="Sahashi N."/>
            <person name="Liou R.F."/>
            <person name="Kikuchi T."/>
            <person name="Tsai I.J."/>
        </authorList>
    </citation>
    <scope>NUCLEOTIDE SEQUENCE [LARGE SCALE GENOMIC DNA]</scope>
    <source>
        <strain evidence="1 2">FFPRI411160</strain>
    </source>
</reference>
<evidence type="ECO:0008006" key="3">
    <source>
        <dbReference type="Google" id="ProtNLM"/>
    </source>
</evidence>
<dbReference type="Proteomes" id="UP000217199">
    <property type="component" value="Unassembled WGS sequence"/>
</dbReference>
<accession>A0A286UHK2</accession>